<feature type="domain" description="C3H1-type" evidence="6">
    <location>
        <begin position="158"/>
        <end position="185"/>
    </location>
</feature>
<dbReference type="InterPro" id="IPR045868">
    <property type="entry name" value="Znf_C3H13/40"/>
</dbReference>
<dbReference type="PANTHER" id="PTHR38160">
    <property type="entry name" value="ZINC FINGER CCCH DOMAIN-CONTAINING PROTEIN 40"/>
    <property type="match status" value="1"/>
</dbReference>
<accession>A0ABN9YGM6</accession>
<dbReference type="SUPFAM" id="SSF90229">
    <property type="entry name" value="CCCH zinc finger"/>
    <property type="match status" value="2"/>
</dbReference>
<dbReference type="Gene3D" id="4.10.1000.10">
    <property type="entry name" value="Zinc finger, CCCH-type"/>
    <property type="match status" value="3"/>
</dbReference>
<feature type="domain" description="C3H1-type" evidence="6">
    <location>
        <begin position="122"/>
        <end position="150"/>
    </location>
</feature>
<keyword evidence="2 4" id="KW-0863">Zinc-finger</keyword>
<keyword evidence="3 4" id="KW-0862">Zinc</keyword>
<dbReference type="EMBL" id="CAUYUJ010022290">
    <property type="protein sequence ID" value="CAK0909941.1"/>
    <property type="molecule type" value="Genomic_DNA"/>
</dbReference>
<evidence type="ECO:0000256" key="5">
    <source>
        <dbReference type="SAM" id="MobiDB-lite"/>
    </source>
</evidence>
<sequence length="303" mass="32891">APPARLQRWRTDGHIRGRAALRVARGYRGRAHLPGAASGRGEARRCWRGRGAGSVEVGAGAGRPGRVRRGGEESNTGSDERLRFKTQFRKSQLCRYYKTGCMRGDQCDFAHGTEELSLAPDLTKTSMCKAWQRGRCSLDSGACPYAHGASELRCTTGYLKSAPCSMFFQGRCKLGNSCRHAHSLAEIRSAQAFLTSKKSRAVAPAALAPRPAAVAAAMVEARAPGQLSGAVLGFPPPRGALDGRLPVVHRFAGRSMLRHRLRRVSVRRQVTYGKFGEPRHVPALRSLASSRLLESARTSDILC</sequence>
<evidence type="ECO:0000256" key="2">
    <source>
        <dbReference type="ARBA" id="ARBA00022771"/>
    </source>
</evidence>
<feature type="non-terminal residue" evidence="7">
    <location>
        <position position="1"/>
    </location>
</feature>
<feature type="zinc finger region" description="C3H1-type" evidence="4">
    <location>
        <begin position="122"/>
        <end position="150"/>
    </location>
</feature>
<evidence type="ECO:0000313" key="8">
    <source>
        <dbReference type="Proteomes" id="UP001189429"/>
    </source>
</evidence>
<evidence type="ECO:0000256" key="3">
    <source>
        <dbReference type="ARBA" id="ARBA00022833"/>
    </source>
</evidence>
<gene>
    <name evidence="7" type="ORF">PCOR1329_LOCUS84232</name>
</gene>
<proteinExistence type="predicted"/>
<evidence type="ECO:0000259" key="6">
    <source>
        <dbReference type="PROSITE" id="PS50103"/>
    </source>
</evidence>
<feature type="domain" description="C3H1-type" evidence="6">
    <location>
        <begin position="88"/>
        <end position="114"/>
    </location>
</feature>
<evidence type="ECO:0000313" key="7">
    <source>
        <dbReference type="EMBL" id="CAK0909941.1"/>
    </source>
</evidence>
<organism evidence="7 8">
    <name type="scientific">Prorocentrum cordatum</name>
    <dbReference type="NCBI Taxonomy" id="2364126"/>
    <lineage>
        <taxon>Eukaryota</taxon>
        <taxon>Sar</taxon>
        <taxon>Alveolata</taxon>
        <taxon>Dinophyceae</taxon>
        <taxon>Prorocentrales</taxon>
        <taxon>Prorocentraceae</taxon>
        <taxon>Prorocentrum</taxon>
    </lineage>
</organism>
<reference evidence="7" key="1">
    <citation type="submission" date="2023-10" db="EMBL/GenBank/DDBJ databases">
        <authorList>
            <person name="Chen Y."/>
            <person name="Shah S."/>
            <person name="Dougan E. K."/>
            <person name="Thang M."/>
            <person name="Chan C."/>
        </authorList>
    </citation>
    <scope>NUCLEOTIDE SEQUENCE [LARGE SCALE GENOMIC DNA]</scope>
</reference>
<dbReference type="PROSITE" id="PS50103">
    <property type="entry name" value="ZF_C3H1"/>
    <property type="match status" value="3"/>
</dbReference>
<feature type="region of interest" description="Disordered" evidence="5">
    <location>
        <begin position="57"/>
        <end position="79"/>
    </location>
</feature>
<dbReference type="InterPro" id="IPR036855">
    <property type="entry name" value="Znf_CCCH_sf"/>
</dbReference>
<feature type="zinc finger region" description="C3H1-type" evidence="4">
    <location>
        <begin position="88"/>
        <end position="114"/>
    </location>
</feature>
<dbReference type="InterPro" id="IPR000571">
    <property type="entry name" value="Znf_CCCH"/>
</dbReference>
<keyword evidence="8" id="KW-1185">Reference proteome</keyword>
<feature type="zinc finger region" description="C3H1-type" evidence="4">
    <location>
        <begin position="158"/>
        <end position="185"/>
    </location>
</feature>
<name>A0ABN9YGM6_9DINO</name>
<keyword evidence="1 4" id="KW-0479">Metal-binding</keyword>
<comment type="caution">
    <text evidence="7">The sequence shown here is derived from an EMBL/GenBank/DDBJ whole genome shotgun (WGS) entry which is preliminary data.</text>
</comment>
<dbReference type="SMART" id="SM00356">
    <property type="entry name" value="ZnF_C3H1"/>
    <property type="match status" value="3"/>
</dbReference>
<evidence type="ECO:0000256" key="1">
    <source>
        <dbReference type="ARBA" id="ARBA00022723"/>
    </source>
</evidence>
<dbReference type="PANTHER" id="PTHR38160:SF1">
    <property type="entry name" value="ZINC FINGER CCCH DOMAIN-CONTAINING PROTEIN 40"/>
    <property type="match status" value="1"/>
</dbReference>
<evidence type="ECO:0000256" key="4">
    <source>
        <dbReference type="PROSITE-ProRule" id="PRU00723"/>
    </source>
</evidence>
<protein>
    <recommendedName>
        <fullName evidence="6">C3H1-type domain-containing protein</fullName>
    </recommendedName>
</protein>
<dbReference type="Proteomes" id="UP001189429">
    <property type="component" value="Unassembled WGS sequence"/>
</dbReference>